<evidence type="ECO:0000313" key="3">
    <source>
        <dbReference type="Proteomes" id="UP000305067"/>
    </source>
</evidence>
<dbReference type="GO" id="GO:0004725">
    <property type="term" value="F:protein tyrosine phosphatase activity"/>
    <property type="evidence" value="ECO:0007669"/>
    <property type="project" value="TreeGrafter"/>
</dbReference>
<dbReference type="InterPro" id="IPR001763">
    <property type="entry name" value="Rhodanese-like_dom"/>
</dbReference>
<dbReference type="InterPro" id="IPR036873">
    <property type="entry name" value="Rhodanese-like_dom_sf"/>
</dbReference>
<evidence type="ECO:0000259" key="1">
    <source>
        <dbReference type="PROSITE" id="PS50206"/>
    </source>
</evidence>
<organism evidence="2 3">
    <name type="scientific">Pterulicium gracile</name>
    <dbReference type="NCBI Taxonomy" id="1884261"/>
    <lineage>
        <taxon>Eukaryota</taxon>
        <taxon>Fungi</taxon>
        <taxon>Dikarya</taxon>
        <taxon>Basidiomycota</taxon>
        <taxon>Agaricomycotina</taxon>
        <taxon>Agaricomycetes</taxon>
        <taxon>Agaricomycetidae</taxon>
        <taxon>Agaricales</taxon>
        <taxon>Pleurotineae</taxon>
        <taxon>Pterulaceae</taxon>
        <taxon>Pterulicium</taxon>
    </lineage>
</organism>
<dbReference type="GO" id="GO:0005634">
    <property type="term" value="C:nucleus"/>
    <property type="evidence" value="ECO:0007669"/>
    <property type="project" value="TreeGrafter"/>
</dbReference>
<gene>
    <name evidence="2" type="ORF">BDV98DRAFT_591255</name>
</gene>
<accession>A0A5C3QN25</accession>
<dbReference type="Proteomes" id="UP000305067">
    <property type="component" value="Unassembled WGS sequence"/>
</dbReference>
<sequence length="142" mass="16231">MPIKYITADELAAVIKDPAKKPGEDYLVVDVRDDDYAGGNIPGGRNIPSRDFHLHVNDLIKQAHEKELKLVVFHCSLSQQRGPKAARVYSEIRGNLYPALKDSPDREVAILRDGFSSFQAKFRNDPKLVENWEKDVWDNQYH</sequence>
<evidence type="ECO:0000313" key="2">
    <source>
        <dbReference type="EMBL" id="TFL03375.1"/>
    </source>
</evidence>
<dbReference type="PROSITE" id="PS50206">
    <property type="entry name" value="RHODANESE_3"/>
    <property type="match status" value="1"/>
</dbReference>
<dbReference type="STRING" id="1884261.A0A5C3QN25"/>
<dbReference type="SMART" id="SM00450">
    <property type="entry name" value="RHOD"/>
    <property type="match status" value="1"/>
</dbReference>
<reference evidence="2 3" key="1">
    <citation type="journal article" date="2019" name="Nat. Ecol. Evol.">
        <title>Megaphylogeny resolves global patterns of mushroom evolution.</title>
        <authorList>
            <person name="Varga T."/>
            <person name="Krizsan K."/>
            <person name="Foldi C."/>
            <person name="Dima B."/>
            <person name="Sanchez-Garcia M."/>
            <person name="Sanchez-Ramirez S."/>
            <person name="Szollosi G.J."/>
            <person name="Szarkandi J.G."/>
            <person name="Papp V."/>
            <person name="Albert L."/>
            <person name="Andreopoulos W."/>
            <person name="Angelini C."/>
            <person name="Antonin V."/>
            <person name="Barry K.W."/>
            <person name="Bougher N.L."/>
            <person name="Buchanan P."/>
            <person name="Buyck B."/>
            <person name="Bense V."/>
            <person name="Catcheside P."/>
            <person name="Chovatia M."/>
            <person name="Cooper J."/>
            <person name="Damon W."/>
            <person name="Desjardin D."/>
            <person name="Finy P."/>
            <person name="Geml J."/>
            <person name="Haridas S."/>
            <person name="Hughes K."/>
            <person name="Justo A."/>
            <person name="Karasinski D."/>
            <person name="Kautmanova I."/>
            <person name="Kiss B."/>
            <person name="Kocsube S."/>
            <person name="Kotiranta H."/>
            <person name="LaButti K.M."/>
            <person name="Lechner B.E."/>
            <person name="Liimatainen K."/>
            <person name="Lipzen A."/>
            <person name="Lukacs Z."/>
            <person name="Mihaltcheva S."/>
            <person name="Morgado L.N."/>
            <person name="Niskanen T."/>
            <person name="Noordeloos M.E."/>
            <person name="Ohm R.A."/>
            <person name="Ortiz-Santana B."/>
            <person name="Ovrebo C."/>
            <person name="Racz N."/>
            <person name="Riley R."/>
            <person name="Savchenko A."/>
            <person name="Shiryaev A."/>
            <person name="Soop K."/>
            <person name="Spirin V."/>
            <person name="Szebenyi C."/>
            <person name="Tomsovsky M."/>
            <person name="Tulloss R.E."/>
            <person name="Uehling J."/>
            <person name="Grigoriev I.V."/>
            <person name="Vagvolgyi C."/>
            <person name="Papp T."/>
            <person name="Martin F.M."/>
            <person name="Miettinen O."/>
            <person name="Hibbett D.S."/>
            <person name="Nagy L.G."/>
        </authorList>
    </citation>
    <scope>NUCLEOTIDE SEQUENCE [LARGE SCALE GENOMIC DNA]</scope>
    <source>
        <strain evidence="2 3">CBS 309.79</strain>
    </source>
</reference>
<dbReference type="EMBL" id="ML178820">
    <property type="protein sequence ID" value="TFL03375.1"/>
    <property type="molecule type" value="Genomic_DNA"/>
</dbReference>
<name>A0A5C3QN25_9AGAR</name>
<dbReference type="Gene3D" id="3.40.250.10">
    <property type="entry name" value="Rhodanese-like domain"/>
    <property type="match status" value="1"/>
</dbReference>
<dbReference type="SUPFAM" id="SSF52821">
    <property type="entry name" value="Rhodanese/Cell cycle control phosphatase"/>
    <property type="match status" value="1"/>
</dbReference>
<proteinExistence type="predicted"/>
<feature type="domain" description="Rhodanese" evidence="1">
    <location>
        <begin position="22"/>
        <end position="123"/>
    </location>
</feature>
<dbReference type="Pfam" id="PF00581">
    <property type="entry name" value="Rhodanese"/>
    <property type="match status" value="1"/>
</dbReference>
<dbReference type="PANTHER" id="PTHR10828">
    <property type="entry name" value="M-PHASE INDUCER PHOSPHATASE DUAL SPECIFICITY PHOSPHATASE CDC25"/>
    <property type="match status" value="1"/>
</dbReference>
<dbReference type="GO" id="GO:0005737">
    <property type="term" value="C:cytoplasm"/>
    <property type="evidence" value="ECO:0007669"/>
    <property type="project" value="TreeGrafter"/>
</dbReference>
<dbReference type="OrthoDB" id="102559at2759"/>
<protein>
    <submittedName>
        <fullName evidence="2">Rhodanese-like domain-containing protein</fullName>
    </submittedName>
</protein>
<dbReference type="PANTHER" id="PTHR10828:SF38">
    <property type="entry name" value="ARSENICAL-RESISTANCE PROTEIN 2-RELATED"/>
    <property type="match status" value="1"/>
</dbReference>
<dbReference type="AlphaFoldDB" id="A0A5C3QN25"/>
<keyword evidence="3" id="KW-1185">Reference proteome</keyword>